<comment type="caution">
    <text evidence="2">The sequence shown here is derived from an EMBL/GenBank/DDBJ whole genome shotgun (WGS) entry which is preliminary data.</text>
</comment>
<dbReference type="OrthoDB" id="33250at2157"/>
<dbReference type="EC" id="3.1.21.2" evidence="2"/>
<dbReference type="PANTHER" id="PTHR21445">
    <property type="entry name" value="ENDONUCLEASE IV ENDODEOXYRIBONUCLEASE IV"/>
    <property type="match status" value="1"/>
</dbReference>
<keyword evidence="2" id="KW-0255">Endonuclease</keyword>
<dbReference type="InterPro" id="IPR001719">
    <property type="entry name" value="AP_endonuc_2"/>
</dbReference>
<sequence length="278" mass="31874">MKPNIIFGPAGRPIDYKGAAYEACSYITKEGLRAYEYQAGRGLRIGQKSANILKEESIKEDILVSIHAPYYINLSAVDEKKLDMSIETLMKTAQVADWMGAYRIVFHPGYYLKNNPSDALAIAKNALNRVISKLDDEGIYDYTFAPETTGKRSQLGNIDEIIELCSSFDCVKPTIDFAHIHARGRGYIQKKDDYNCVLSKLENNLEIDRLHCHFTRIEYTKSGERRHHTFDEIEYGPELKWLLESFIENDWKATIICETPLLDKDALKMKELYESLLI</sequence>
<name>A0A1V6N2G1_METAZ</name>
<evidence type="ECO:0000313" key="2">
    <source>
        <dbReference type="EMBL" id="OQD58753.1"/>
    </source>
</evidence>
<dbReference type="GO" id="GO:0008270">
    <property type="term" value="F:zinc ion binding"/>
    <property type="evidence" value="ECO:0007669"/>
    <property type="project" value="InterPro"/>
</dbReference>
<dbReference type="GO" id="GO:0008081">
    <property type="term" value="F:phosphoric diester hydrolase activity"/>
    <property type="evidence" value="ECO:0007669"/>
    <property type="project" value="TreeGrafter"/>
</dbReference>
<dbReference type="Proteomes" id="UP000191661">
    <property type="component" value="Unassembled WGS sequence"/>
</dbReference>
<keyword evidence="2" id="KW-0378">Hydrolase</keyword>
<dbReference type="InterPro" id="IPR036237">
    <property type="entry name" value="Xyl_isomerase-like_sf"/>
</dbReference>
<dbReference type="PANTHER" id="PTHR21445:SF0">
    <property type="entry name" value="APURINIC-APYRIMIDINIC ENDONUCLEASE"/>
    <property type="match status" value="1"/>
</dbReference>
<evidence type="ECO:0000259" key="1">
    <source>
        <dbReference type="Pfam" id="PF01261"/>
    </source>
</evidence>
<feature type="domain" description="Xylose isomerase-like TIM barrel" evidence="1">
    <location>
        <begin position="31"/>
        <end position="260"/>
    </location>
</feature>
<dbReference type="GO" id="GO:0006284">
    <property type="term" value="P:base-excision repair"/>
    <property type="evidence" value="ECO:0007669"/>
    <property type="project" value="TreeGrafter"/>
</dbReference>
<dbReference type="GO" id="GO:0003906">
    <property type="term" value="F:DNA-(apurinic or apyrimidinic site) endonuclease activity"/>
    <property type="evidence" value="ECO:0007669"/>
    <property type="project" value="TreeGrafter"/>
</dbReference>
<dbReference type="AlphaFoldDB" id="A0A1V6N2G1"/>
<keyword evidence="3" id="KW-1185">Reference proteome</keyword>
<dbReference type="RefSeq" id="WP_080460446.1">
    <property type="nucleotide sequence ID" value="NZ_JXMW01000010.1"/>
</dbReference>
<dbReference type="EMBL" id="JXMW01000010">
    <property type="protein sequence ID" value="OQD58753.1"/>
    <property type="molecule type" value="Genomic_DNA"/>
</dbReference>
<dbReference type="Gene3D" id="3.20.20.150">
    <property type="entry name" value="Divalent-metal-dependent TIM barrel enzymes"/>
    <property type="match status" value="1"/>
</dbReference>
<accession>A0A1V6N2G1</accession>
<protein>
    <submittedName>
        <fullName evidence="2">Endonuclease IV</fullName>
        <ecNumber evidence="2">3.1.21.2</ecNumber>
    </submittedName>
</protein>
<reference evidence="2 3" key="1">
    <citation type="submission" date="2014-12" db="EMBL/GenBank/DDBJ databases">
        <title>Genome sequence of Methanobrevibacter arboriphilicus DH1, DSM1125.</title>
        <authorList>
            <person name="Poehlein A."/>
            <person name="Thauer R.K."/>
            <person name="Seedorf H."/>
            <person name="Daniel R."/>
        </authorList>
    </citation>
    <scope>NUCLEOTIDE SEQUENCE [LARGE SCALE GENOMIC DNA]</scope>
    <source>
        <strain evidence="2 3">DH1</strain>
    </source>
</reference>
<proteinExistence type="predicted"/>
<gene>
    <name evidence="2" type="primary">nfo</name>
    <name evidence="2" type="ORF">MBBAR_10c00940</name>
</gene>
<organism evidence="2 3">
    <name type="scientific">Methanobrevibacter arboriphilus JCM 13429 = DSM 1125</name>
    <dbReference type="NCBI Taxonomy" id="1300164"/>
    <lineage>
        <taxon>Archaea</taxon>
        <taxon>Methanobacteriati</taxon>
        <taxon>Methanobacteriota</taxon>
        <taxon>Methanomada group</taxon>
        <taxon>Methanobacteria</taxon>
        <taxon>Methanobacteriales</taxon>
        <taxon>Methanobacteriaceae</taxon>
        <taxon>Methanobrevibacter</taxon>
    </lineage>
</organism>
<dbReference type="GO" id="GO:0008833">
    <property type="term" value="F:deoxyribonuclease IV (phage-T4-induced) activity"/>
    <property type="evidence" value="ECO:0007669"/>
    <property type="project" value="UniProtKB-EC"/>
</dbReference>
<dbReference type="Pfam" id="PF01261">
    <property type="entry name" value="AP_endonuc_2"/>
    <property type="match status" value="1"/>
</dbReference>
<dbReference type="InterPro" id="IPR013022">
    <property type="entry name" value="Xyl_isomerase-like_TIM-brl"/>
</dbReference>
<evidence type="ECO:0000313" key="3">
    <source>
        <dbReference type="Proteomes" id="UP000191661"/>
    </source>
</evidence>
<dbReference type="SMART" id="SM00518">
    <property type="entry name" value="AP2Ec"/>
    <property type="match status" value="1"/>
</dbReference>
<dbReference type="GO" id="GO:0003677">
    <property type="term" value="F:DNA binding"/>
    <property type="evidence" value="ECO:0007669"/>
    <property type="project" value="InterPro"/>
</dbReference>
<dbReference type="SUPFAM" id="SSF51658">
    <property type="entry name" value="Xylose isomerase-like"/>
    <property type="match status" value="1"/>
</dbReference>
<keyword evidence="2" id="KW-0540">Nuclease</keyword>